<comment type="caution">
    <text evidence="3">The sequence shown here is derived from an EMBL/GenBank/DDBJ whole genome shotgun (WGS) entry which is preliminary data.</text>
</comment>
<feature type="non-terminal residue" evidence="3">
    <location>
        <position position="87"/>
    </location>
</feature>
<dbReference type="EMBL" id="BARS01035257">
    <property type="protein sequence ID" value="GAG16539.1"/>
    <property type="molecule type" value="Genomic_DNA"/>
</dbReference>
<dbReference type="PANTHER" id="PTHR11911:SF111">
    <property type="entry name" value="INOSINE-5'-MONOPHOSPHATE DEHYDROGENASE"/>
    <property type="match status" value="1"/>
</dbReference>
<dbReference type="InterPro" id="IPR013785">
    <property type="entry name" value="Aldolase_TIM"/>
</dbReference>
<evidence type="ECO:0000259" key="2">
    <source>
        <dbReference type="Pfam" id="PF00478"/>
    </source>
</evidence>
<dbReference type="InterPro" id="IPR005990">
    <property type="entry name" value="IMP_DH"/>
</dbReference>
<dbReference type="InterPro" id="IPR001093">
    <property type="entry name" value="IMP_DH_GMPRt"/>
</dbReference>
<dbReference type="Pfam" id="PF00478">
    <property type="entry name" value="IMPDH"/>
    <property type="match status" value="1"/>
</dbReference>
<evidence type="ECO:0000313" key="3">
    <source>
        <dbReference type="EMBL" id="GAG16539.1"/>
    </source>
</evidence>
<proteinExistence type="inferred from homology"/>
<reference evidence="3" key="1">
    <citation type="journal article" date="2014" name="Front. Microbiol.">
        <title>High frequency of phylogenetically diverse reductive dehalogenase-homologous genes in deep subseafloor sedimentary metagenomes.</title>
        <authorList>
            <person name="Kawai M."/>
            <person name="Futagami T."/>
            <person name="Toyoda A."/>
            <person name="Takaki Y."/>
            <person name="Nishi S."/>
            <person name="Hori S."/>
            <person name="Arai W."/>
            <person name="Tsubouchi T."/>
            <person name="Morono Y."/>
            <person name="Uchiyama I."/>
            <person name="Ito T."/>
            <person name="Fujiyama A."/>
            <person name="Inagaki F."/>
            <person name="Takami H."/>
        </authorList>
    </citation>
    <scope>NUCLEOTIDE SEQUENCE</scope>
    <source>
        <strain evidence="3">Expedition CK06-06</strain>
    </source>
</reference>
<name>X0VED1_9ZZZZ</name>
<dbReference type="PANTHER" id="PTHR11911">
    <property type="entry name" value="INOSINE-5-MONOPHOSPHATE DEHYDROGENASE RELATED"/>
    <property type="match status" value="1"/>
</dbReference>
<dbReference type="GO" id="GO:0003938">
    <property type="term" value="F:IMP dehydrogenase activity"/>
    <property type="evidence" value="ECO:0007669"/>
    <property type="project" value="InterPro"/>
</dbReference>
<evidence type="ECO:0000256" key="1">
    <source>
        <dbReference type="ARBA" id="ARBA00005502"/>
    </source>
</evidence>
<dbReference type="AlphaFoldDB" id="X0VED1"/>
<sequence length="87" mass="9671">MTGYYRKKVHSNELIATFDDVLILPGFTDFSPSQVDLSSKLGKYNLNLPIISSAMDTVTEENMAISMALNGGLGVLHRNCSYERQLE</sequence>
<feature type="domain" description="IMP dehydrogenase/GMP reductase" evidence="2">
    <location>
        <begin position="17"/>
        <end position="86"/>
    </location>
</feature>
<dbReference type="GO" id="GO:0006183">
    <property type="term" value="P:GTP biosynthetic process"/>
    <property type="evidence" value="ECO:0007669"/>
    <property type="project" value="TreeGrafter"/>
</dbReference>
<accession>X0VED1</accession>
<organism evidence="3">
    <name type="scientific">marine sediment metagenome</name>
    <dbReference type="NCBI Taxonomy" id="412755"/>
    <lineage>
        <taxon>unclassified sequences</taxon>
        <taxon>metagenomes</taxon>
        <taxon>ecological metagenomes</taxon>
    </lineage>
</organism>
<comment type="similarity">
    <text evidence="1">Belongs to the IMPDH/GMPR family.</text>
</comment>
<gene>
    <name evidence="3" type="ORF">S01H1_54345</name>
</gene>
<dbReference type="SUPFAM" id="SSF51412">
    <property type="entry name" value="Inosine monophosphate dehydrogenase (IMPDH)"/>
    <property type="match status" value="1"/>
</dbReference>
<dbReference type="Gene3D" id="3.20.20.70">
    <property type="entry name" value="Aldolase class I"/>
    <property type="match status" value="1"/>
</dbReference>
<protein>
    <recommendedName>
        <fullName evidence="2">IMP dehydrogenase/GMP reductase domain-containing protein</fullName>
    </recommendedName>
</protein>